<reference evidence="2 3" key="1">
    <citation type="submission" date="2020-06" db="EMBL/GenBank/DDBJ databases">
        <title>Transcriptomic and genomic resources for Thalictrum thalictroides and T. hernandezii: Facilitating candidate gene discovery in an emerging model plant lineage.</title>
        <authorList>
            <person name="Arias T."/>
            <person name="Riano-Pachon D.M."/>
            <person name="Di Stilio V.S."/>
        </authorList>
    </citation>
    <scope>NUCLEOTIDE SEQUENCE [LARGE SCALE GENOMIC DNA]</scope>
    <source>
        <strain evidence="3">cv. WT478/WT964</strain>
        <tissue evidence="2">Leaves</tissue>
    </source>
</reference>
<dbReference type="GO" id="GO:0017070">
    <property type="term" value="F:U6 snRNA binding"/>
    <property type="evidence" value="ECO:0007669"/>
    <property type="project" value="TreeGrafter"/>
</dbReference>
<dbReference type="PANTHER" id="PTHR19846:SF0">
    <property type="entry name" value="PRE-MRNA PROCESSING FACTOR 4"/>
    <property type="match status" value="1"/>
</dbReference>
<dbReference type="SMART" id="SM00500">
    <property type="entry name" value="SFM"/>
    <property type="match status" value="1"/>
</dbReference>
<dbReference type="InterPro" id="IPR036285">
    <property type="entry name" value="PRP4-like_sf"/>
</dbReference>
<feature type="non-terminal residue" evidence="2">
    <location>
        <position position="1"/>
    </location>
</feature>
<sequence>ICRTNDSAVRACLPRLDEPITLFRENEIERWDRLRMIMVKLDTEGQLERLLKAREDEDAAVSTLLVLPIFSKMNI</sequence>
<dbReference type="AlphaFoldDB" id="A0A7J6XFP3"/>
<dbReference type="GO" id="GO:0030621">
    <property type="term" value="F:U4 snRNA binding"/>
    <property type="evidence" value="ECO:0007669"/>
    <property type="project" value="TreeGrafter"/>
</dbReference>
<comment type="caution">
    <text evidence="2">The sequence shown here is derived from an EMBL/GenBank/DDBJ whole genome shotgun (WGS) entry which is preliminary data.</text>
</comment>
<dbReference type="EMBL" id="JABWDY010000111">
    <property type="protein sequence ID" value="KAF5208353.1"/>
    <property type="molecule type" value="Genomic_DNA"/>
</dbReference>
<dbReference type="GO" id="GO:0000398">
    <property type="term" value="P:mRNA splicing, via spliceosome"/>
    <property type="evidence" value="ECO:0007669"/>
    <property type="project" value="TreeGrafter"/>
</dbReference>
<feature type="domain" description="Pre-mRNA processing factor 4 (PRP4)-like" evidence="1">
    <location>
        <begin position="4"/>
        <end position="57"/>
    </location>
</feature>
<organism evidence="2 3">
    <name type="scientific">Thalictrum thalictroides</name>
    <name type="common">Rue-anemone</name>
    <name type="synonym">Anemone thalictroides</name>
    <dbReference type="NCBI Taxonomy" id="46969"/>
    <lineage>
        <taxon>Eukaryota</taxon>
        <taxon>Viridiplantae</taxon>
        <taxon>Streptophyta</taxon>
        <taxon>Embryophyta</taxon>
        <taxon>Tracheophyta</taxon>
        <taxon>Spermatophyta</taxon>
        <taxon>Magnoliopsida</taxon>
        <taxon>Ranunculales</taxon>
        <taxon>Ranunculaceae</taxon>
        <taxon>Thalictroideae</taxon>
        <taxon>Thalictrum</taxon>
    </lineage>
</organism>
<evidence type="ECO:0000313" key="2">
    <source>
        <dbReference type="EMBL" id="KAF5208353.1"/>
    </source>
</evidence>
<evidence type="ECO:0000313" key="3">
    <source>
        <dbReference type="Proteomes" id="UP000554482"/>
    </source>
</evidence>
<dbReference type="InterPro" id="IPR014906">
    <property type="entry name" value="PRP4-like"/>
</dbReference>
<protein>
    <recommendedName>
        <fullName evidence="1">Pre-mRNA processing factor 4 (PRP4)-like domain-containing protein</fullName>
    </recommendedName>
</protein>
<dbReference type="Gene3D" id="4.10.280.110">
    <property type="entry name" value="Pre-mRNA processing factor 4 domain"/>
    <property type="match status" value="1"/>
</dbReference>
<dbReference type="PANTHER" id="PTHR19846">
    <property type="entry name" value="WD40 REPEAT PROTEIN"/>
    <property type="match status" value="1"/>
</dbReference>
<name>A0A7J6XFP3_THATH</name>
<accession>A0A7J6XFP3</accession>
<dbReference type="SUPFAM" id="SSF158230">
    <property type="entry name" value="PRP4-like"/>
    <property type="match status" value="1"/>
</dbReference>
<dbReference type="OrthoDB" id="1745538at2759"/>
<dbReference type="GO" id="GO:0046540">
    <property type="term" value="C:U4/U6 x U5 tri-snRNP complex"/>
    <property type="evidence" value="ECO:0007669"/>
    <property type="project" value="TreeGrafter"/>
</dbReference>
<evidence type="ECO:0000259" key="1">
    <source>
        <dbReference type="SMART" id="SM00500"/>
    </source>
</evidence>
<keyword evidence="3" id="KW-1185">Reference proteome</keyword>
<gene>
    <name evidence="2" type="ORF">FRX31_002060</name>
</gene>
<proteinExistence type="predicted"/>
<dbReference type="Proteomes" id="UP000554482">
    <property type="component" value="Unassembled WGS sequence"/>
</dbReference>